<evidence type="ECO:0000313" key="5">
    <source>
        <dbReference type="Proteomes" id="UP000198480"/>
    </source>
</evidence>
<dbReference type="AlphaFoldDB" id="A0A239BT33"/>
<accession>A0A239BT33</accession>
<dbReference type="Gene3D" id="2.40.50.1020">
    <property type="entry name" value="LytTr DNA-binding domain"/>
    <property type="match status" value="1"/>
</dbReference>
<dbReference type="OrthoDB" id="1646880at2"/>
<feature type="domain" description="Response regulatory" evidence="2">
    <location>
        <begin position="3"/>
        <end position="117"/>
    </location>
</feature>
<dbReference type="InterPro" id="IPR046947">
    <property type="entry name" value="LytR-like"/>
</dbReference>
<keyword evidence="1" id="KW-0597">Phosphoprotein</keyword>
<evidence type="ECO:0000313" key="4">
    <source>
        <dbReference type="EMBL" id="SNS10323.1"/>
    </source>
</evidence>
<dbReference type="Pfam" id="PF00072">
    <property type="entry name" value="Response_reg"/>
    <property type="match status" value="1"/>
</dbReference>
<dbReference type="EMBL" id="FZOK01000003">
    <property type="protein sequence ID" value="SNS10323.1"/>
    <property type="molecule type" value="Genomic_DNA"/>
</dbReference>
<dbReference type="Pfam" id="PF04397">
    <property type="entry name" value="LytTR"/>
    <property type="match status" value="1"/>
</dbReference>
<reference evidence="5" key="1">
    <citation type="submission" date="2017-06" db="EMBL/GenBank/DDBJ databases">
        <authorList>
            <person name="Varghese N."/>
            <person name="Submissions S."/>
        </authorList>
    </citation>
    <scope>NUCLEOTIDE SEQUENCE [LARGE SCALE GENOMIC DNA]</scope>
    <source>
        <strain evidence="5">5C</strain>
    </source>
</reference>
<dbReference type="SMART" id="SM00850">
    <property type="entry name" value="LytTR"/>
    <property type="match status" value="1"/>
</dbReference>
<dbReference type="SMART" id="SM00448">
    <property type="entry name" value="REC"/>
    <property type="match status" value="1"/>
</dbReference>
<gene>
    <name evidence="4" type="ORF">SAMN06295967_103184</name>
</gene>
<feature type="domain" description="HTH LytTR-type" evidence="3">
    <location>
        <begin position="146"/>
        <end position="244"/>
    </location>
</feature>
<name>A0A239BT33_9BACT</name>
<dbReference type="PANTHER" id="PTHR37299">
    <property type="entry name" value="TRANSCRIPTIONAL REGULATOR-RELATED"/>
    <property type="match status" value="1"/>
</dbReference>
<organism evidence="4 5">
    <name type="scientific">Belliella buryatensis</name>
    <dbReference type="NCBI Taxonomy" id="1500549"/>
    <lineage>
        <taxon>Bacteria</taxon>
        <taxon>Pseudomonadati</taxon>
        <taxon>Bacteroidota</taxon>
        <taxon>Cytophagia</taxon>
        <taxon>Cytophagales</taxon>
        <taxon>Cyclobacteriaceae</taxon>
        <taxon>Belliella</taxon>
    </lineage>
</organism>
<evidence type="ECO:0000259" key="3">
    <source>
        <dbReference type="PROSITE" id="PS50930"/>
    </source>
</evidence>
<dbReference type="Gene3D" id="3.40.50.2300">
    <property type="match status" value="1"/>
</dbReference>
<dbReference type="Proteomes" id="UP000198480">
    <property type="component" value="Unassembled WGS sequence"/>
</dbReference>
<dbReference type="GO" id="GO:0000156">
    <property type="term" value="F:phosphorelay response regulator activity"/>
    <property type="evidence" value="ECO:0007669"/>
    <property type="project" value="InterPro"/>
</dbReference>
<dbReference type="InterPro" id="IPR011006">
    <property type="entry name" value="CheY-like_superfamily"/>
</dbReference>
<dbReference type="PROSITE" id="PS50110">
    <property type="entry name" value="RESPONSE_REGULATORY"/>
    <property type="match status" value="1"/>
</dbReference>
<sequence length="244" mass="28414">MIKVIIIDDEHMAQESIHILLDKYFEGQFDVVAKASSVLGGIKAINKYNPDLVFLDIQMPGENGFDLFEAFEKIDFRVIFTTAHEEYARKAIKHQPFDYLLKPIDLQELRETIERLKSEIATNKDVIIERLNRLESKLNGKRMEIFNTQEGDYVVNFDEIIYCKGEGNYTEIIRTNGNKILVSKNLKKIEEILPPDEFIRVHQSILVNRSQIDRYDKKSLFLHLKNGEKLSVSMRKLANIFNGF</sequence>
<feature type="modified residue" description="4-aspartylphosphate" evidence="1">
    <location>
        <position position="56"/>
    </location>
</feature>
<dbReference type="InterPro" id="IPR001789">
    <property type="entry name" value="Sig_transdc_resp-reg_receiver"/>
</dbReference>
<protein>
    <submittedName>
        <fullName evidence="4">Two component transcriptional regulator, LytTR family</fullName>
    </submittedName>
</protein>
<dbReference type="PANTHER" id="PTHR37299:SF1">
    <property type="entry name" value="STAGE 0 SPORULATION PROTEIN A HOMOLOG"/>
    <property type="match status" value="1"/>
</dbReference>
<keyword evidence="5" id="KW-1185">Reference proteome</keyword>
<dbReference type="RefSeq" id="WP_089238398.1">
    <property type="nucleotide sequence ID" value="NZ_FZOK01000003.1"/>
</dbReference>
<dbReference type="InterPro" id="IPR007492">
    <property type="entry name" value="LytTR_DNA-bd_dom"/>
</dbReference>
<dbReference type="PROSITE" id="PS50930">
    <property type="entry name" value="HTH_LYTTR"/>
    <property type="match status" value="1"/>
</dbReference>
<evidence type="ECO:0000259" key="2">
    <source>
        <dbReference type="PROSITE" id="PS50110"/>
    </source>
</evidence>
<dbReference type="GO" id="GO:0003677">
    <property type="term" value="F:DNA binding"/>
    <property type="evidence" value="ECO:0007669"/>
    <property type="project" value="InterPro"/>
</dbReference>
<proteinExistence type="predicted"/>
<dbReference type="SUPFAM" id="SSF52172">
    <property type="entry name" value="CheY-like"/>
    <property type="match status" value="1"/>
</dbReference>
<evidence type="ECO:0000256" key="1">
    <source>
        <dbReference type="PROSITE-ProRule" id="PRU00169"/>
    </source>
</evidence>